<feature type="compositionally biased region" description="Polar residues" evidence="2">
    <location>
        <begin position="1122"/>
        <end position="1132"/>
    </location>
</feature>
<keyword evidence="4" id="KW-1185">Reference proteome</keyword>
<feature type="compositionally biased region" description="Low complexity" evidence="2">
    <location>
        <begin position="1169"/>
        <end position="1181"/>
    </location>
</feature>
<evidence type="ECO:0000256" key="2">
    <source>
        <dbReference type="SAM" id="MobiDB-lite"/>
    </source>
</evidence>
<feature type="region of interest" description="Disordered" evidence="2">
    <location>
        <begin position="658"/>
        <end position="690"/>
    </location>
</feature>
<comment type="caution">
    <text evidence="3">The sequence shown here is derived from an EMBL/GenBank/DDBJ whole genome shotgun (WGS) entry which is preliminary data.</text>
</comment>
<evidence type="ECO:0000256" key="1">
    <source>
        <dbReference type="PROSITE-ProRule" id="PRU00221"/>
    </source>
</evidence>
<feature type="region of interest" description="Disordered" evidence="2">
    <location>
        <begin position="528"/>
        <end position="624"/>
    </location>
</feature>
<feature type="compositionally biased region" description="Polar residues" evidence="2">
    <location>
        <begin position="1563"/>
        <end position="1592"/>
    </location>
</feature>
<dbReference type="PANTHER" id="PTHR22874:SF1">
    <property type="entry name" value="ACTIVATING MOLECULE IN BECN1-REGULATED AUTOPHAGY PROTEIN 1"/>
    <property type="match status" value="1"/>
</dbReference>
<reference evidence="3 4" key="1">
    <citation type="journal article" date="2023" name="Sci. Data">
        <title>Genome assembly of the Korean intertidal mud-creeper Batillaria attramentaria.</title>
        <authorList>
            <person name="Patra A.K."/>
            <person name="Ho P.T."/>
            <person name="Jun S."/>
            <person name="Lee S.J."/>
            <person name="Kim Y."/>
            <person name="Won Y.J."/>
        </authorList>
    </citation>
    <scope>NUCLEOTIDE SEQUENCE [LARGE SCALE GENOMIC DNA]</scope>
    <source>
        <strain evidence="3">Wonlab-2016</strain>
    </source>
</reference>
<feature type="compositionally biased region" description="Low complexity" evidence="2">
    <location>
        <begin position="948"/>
        <end position="959"/>
    </location>
</feature>
<dbReference type="InterPro" id="IPR052596">
    <property type="entry name" value="AMBRA1_autophagy"/>
</dbReference>
<feature type="region of interest" description="Disordered" evidence="2">
    <location>
        <begin position="210"/>
        <end position="231"/>
    </location>
</feature>
<feature type="compositionally biased region" description="Basic and acidic residues" evidence="2">
    <location>
        <begin position="1544"/>
        <end position="1562"/>
    </location>
</feature>
<dbReference type="PROSITE" id="PS50082">
    <property type="entry name" value="WD_REPEATS_2"/>
    <property type="match status" value="1"/>
</dbReference>
<feature type="compositionally biased region" description="Polar residues" evidence="2">
    <location>
        <begin position="680"/>
        <end position="690"/>
    </location>
</feature>
<feature type="compositionally biased region" description="Polar residues" evidence="2">
    <location>
        <begin position="334"/>
        <end position="363"/>
    </location>
</feature>
<organism evidence="3 4">
    <name type="scientific">Batillaria attramentaria</name>
    <dbReference type="NCBI Taxonomy" id="370345"/>
    <lineage>
        <taxon>Eukaryota</taxon>
        <taxon>Metazoa</taxon>
        <taxon>Spiralia</taxon>
        <taxon>Lophotrochozoa</taxon>
        <taxon>Mollusca</taxon>
        <taxon>Gastropoda</taxon>
        <taxon>Caenogastropoda</taxon>
        <taxon>Sorbeoconcha</taxon>
        <taxon>Cerithioidea</taxon>
        <taxon>Batillariidae</taxon>
        <taxon>Batillaria</taxon>
    </lineage>
</organism>
<feature type="compositionally biased region" description="Polar residues" evidence="2">
    <location>
        <begin position="1088"/>
        <end position="1111"/>
    </location>
</feature>
<protein>
    <recommendedName>
        <fullName evidence="5">Activating molecule in BECN1-regulated autophagy protein 1</fullName>
    </recommendedName>
</protein>
<feature type="compositionally biased region" description="Low complexity" evidence="2">
    <location>
        <begin position="1112"/>
        <end position="1121"/>
    </location>
</feature>
<feature type="compositionally biased region" description="Polar residues" evidence="2">
    <location>
        <begin position="919"/>
        <end position="947"/>
    </location>
</feature>
<feature type="compositionally biased region" description="Polar residues" evidence="2">
    <location>
        <begin position="965"/>
        <end position="985"/>
    </location>
</feature>
<accession>A0ABD0KVG2</accession>
<dbReference type="Gene3D" id="2.130.10.10">
    <property type="entry name" value="YVTN repeat-like/Quinoprotein amine dehydrogenase"/>
    <property type="match status" value="1"/>
</dbReference>
<dbReference type="EMBL" id="JACVVK020000116">
    <property type="protein sequence ID" value="KAK7491291.1"/>
    <property type="molecule type" value="Genomic_DNA"/>
</dbReference>
<evidence type="ECO:0008006" key="5">
    <source>
        <dbReference type="Google" id="ProtNLM"/>
    </source>
</evidence>
<dbReference type="InterPro" id="IPR001680">
    <property type="entry name" value="WD40_rpt"/>
</dbReference>
<feature type="compositionally biased region" description="Polar residues" evidence="2">
    <location>
        <begin position="1151"/>
        <end position="1168"/>
    </location>
</feature>
<dbReference type="SUPFAM" id="SSF50978">
    <property type="entry name" value="WD40 repeat-like"/>
    <property type="match status" value="1"/>
</dbReference>
<dbReference type="Proteomes" id="UP001519460">
    <property type="component" value="Unassembled WGS sequence"/>
</dbReference>
<gene>
    <name evidence="3" type="ORF">BaRGS_00017392</name>
</gene>
<feature type="region of interest" description="Disordered" evidence="2">
    <location>
        <begin position="247"/>
        <end position="364"/>
    </location>
</feature>
<feature type="repeat" description="WD" evidence="1">
    <location>
        <begin position="38"/>
        <end position="73"/>
    </location>
</feature>
<proteinExistence type="predicted"/>
<evidence type="ECO:0000313" key="4">
    <source>
        <dbReference type="Proteomes" id="UP001519460"/>
    </source>
</evidence>
<dbReference type="InterPro" id="IPR036322">
    <property type="entry name" value="WD40_repeat_dom_sf"/>
</dbReference>
<keyword evidence="1" id="KW-0853">WD repeat</keyword>
<name>A0ABD0KVG2_9CAEN</name>
<dbReference type="InterPro" id="IPR015943">
    <property type="entry name" value="WD40/YVTN_repeat-like_dom_sf"/>
</dbReference>
<sequence length="1592" mass="169014">MGLGAQPDSGCRTKVASTHGDHTVRVTDISTGKCTHILTGHPRTPWCLAFHPASNDILASGCLGGEVRIWDLSGGGSEVWKSDNNAVISSLTFHPFDHVLVFATSNTVYFWDWSQPQPFTYCRTTYDYERVRWLRFDTFGHYLFTGICNNTTVHRRPAANVVHISDDAGRGTPGLGQNPNWRQMQVNRQRYQALVQRFFHYQQERLQLGSRPRGASAWSDEGEGDRPTSPVHEAALNDARDYARMVTSRSDDRPQVGDRFPRDVPSRSAQGEYNLYGLPRPGAHSPPPRPLVNDGSEQDQLVRQSDDMDRLASELGPGWRITPAPSSVPAREPNPSQASSQPRAQATGSHTSEMPSQAGSASQHHFMHSTLHRLGVDGSHPPPAGDTLFNVATEVAMSGWRSTGSERSWPPVTTCGTVSAASSVYSGGYRPFTSSASRTSCTSTSSESAMVTDSRLGCIGEGATSLVSSQQASASSSLLGQAVRGVPSTEPGVSGAGAVTSMATSAGVSSASVYSQARGAWDRAGHRTSLSQSSFPSGASVVPSHSASSDTNAAAQPAPKRTYSTAFGAAQPNTPTTSGADSAGQRSEGIHWLTGAAPTDTRPTDRAVGSQRTSSSRKSARGRGRLALMLNDNATSSQSAQGTAQACGSCQSTSRLRSCLTGSEGGDSGRKGGGEGNSGAQNTQTPCQSGEHSGVGCRGCLICGHFNMDLLRERSSAFPSSASAVPSLREAAGPVPRRRPWVVSLVPTSSGGLTVSGQSQPRGAPSARVLRFFASQPRGSGRSTGGARNRAQKADGTSQTQGDLNTPEQADQGTDVVGLAQLQRRVHDDVDGDDAEMSEEAADDQEMVDTEIEDNRAVAVPPCTCGRIAGSGNTNPPDDVEGVVVLANSPGIGTVQHAAVSQTSEMHPGHSPLGEQSHDQAATSTVSQLRSDSAISFHSSHASQGGLSTARSSSDAASTPPVLAQSDSDSDTVMSQTQPGNTGVSGLTEHLEQQVSELDRRINVLRDTFNERMRALNEDRMRLLSSLRNRIRHDSSSDGDDSPSVGTLANIRAHLLGADSPSSSQLPTETARGGSVANAPSGLGGVHSQPQSWPRSEPTSLLRNQLSHPGLSSSAASAASSRPNPVTSATSRTVSSMLLSSLGQSPSASIGSDIFNSTSQSQSHTGRLSGSAAPGSRPGAGWSSGSGSGSSFGASAGSRNMIQVLGPSGESETITYRELARRMANREDVTVVGDHRLRTPAASANTQSGEHLAQHPLLETFLRADHPPPPSRRHPLRAVPTIRVDRSASEEAPVPEDRGAGHVLHEEHRWHALQQHHLHPHYSVSILDETINRPNDALQTAINRAIAGVFMSSGEQAVASNIVPQTHRVQRWDFRQCQIPDLTQSKANIVVEHCKLHNDASIDLSQDTTLLATFVPSHRGFPDDNILAVFSLLPESFGQCLFTKSFGPNAISVSVSPENQYILVGLAAKRLSWLVGQIYKMKEQGAGEMSMKHVTDVLHPCLNEGRPHVSVNSARWLPQIGDGIVYGTNRGDLHFYRTGPPKMLPDEDDKRTRHHSQQDTRPQHVSSIATQTGTGSIHRTAFTQTSEGEGSN</sequence>
<feature type="compositionally biased region" description="Acidic residues" evidence="2">
    <location>
        <begin position="830"/>
        <end position="848"/>
    </location>
</feature>
<feature type="region of interest" description="Disordered" evidence="2">
    <location>
        <begin position="774"/>
        <end position="848"/>
    </location>
</feature>
<evidence type="ECO:0000313" key="3">
    <source>
        <dbReference type="EMBL" id="KAK7491291.1"/>
    </source>
</evidence>
<dbReference type="PANTHER" id="PTHR22874">
    <property type="entry name" value="ACTIVATING MOLECULE IN BECN1-REGULATED AUTOPHAGY PROTEIN 1"/>
    <property type="match status" value="1"/>
</dbReference>
<feature type="compositionally biased region" description="Polar residues" evidence="2">
    <location>
        <begin position="528"/>
        <end position="554"/>
    </location>
</feature>
<feature type="compositionally biased region" description="Polar residues" evidence="2">
    <location>
        <begin position="571"/>
        <end position="580"/>
    </location>
</feature>
<feature type="region of interest" description="Disordered" evidence="2">
    <location>
        <begin position="1537"/>
        <end position="1592"/>
    </location>
</feature>
<feature type="region of interest" description="Disordered" evidence="2">
    <location>
        <begin position="901"/>
        <end position="986"/>
    </location>
</feature>
<dbReference type="SMART" id="SM00320">
    <property type="entry name" value="WD40"/>
    <property type="match status" value="2"/>
</dbReference>
<feature type="compositionally biased region" description="Basic and acidic residues" evidence="2">
    <location>
        <begin position="247"/>
        <end position="265"/>
    </location>
</feature>
<dbReference type="Pfam" id="PF00400">
    <property type="entry name" value="WD40"/>
    <property type="match status" value="1"/>
</dbReference>
<feature type="region of interest" description="Disordered" evidence="2">
    <location>
        <begin position="1151"/>
        <end position="1194"/>
    </location>
</feature>
<feature type="compositionally biased region" description="Polar residues" evidence="2">
    <location>
        <begin position="795"/>
        <end position="812"/>
    </location>
</feature>
<feature type="region of interest" description="Disordered" evidence="2">
    <location>
        <begin position="1057"/>
        <end position="1132"/>
    </location>
</feature>